<dbReference type="Proteomes" id="UP000198614">
    <property type="component" value="Unassembled WGS sequence"/>
</dbReference>
<proteinExistence type="predicted"/>
<gene>
    <name evidence="2" type="ORF">SAMN05216260_103144</name>
</gene>
<dbReference type="AlphaFoldDB" id="A0A1G7EZB3"/>
<protein>
    <recommendedName>
        <fullName evidence="4">Copper(I)-binding protein</fullName>
    </recommendedName>
</protein>
<dbReference type="InterPro" id="IPR007410">
    <property type="entry name" value="LpqE-like"/>
</dbReference>
<dbReference type="OrthoDB" id="9796962at2"/>
<name>A0A1G7EZB3_9ACTN</name>
<organism evidence="2 3">
    <name type="scientific">Streptomyces griseoaurantiacus</name>
    <dbReference type="NCBI Taxonomy" id="68213"/>
    <lineage>
        <taxon>Bacteria</taxon>
        <taxon>Bacillati</taxon>
        <taxon>Actinomycetota</taxon>
        <taxon>Actinomycetes</taxon>
        <taxon>Kitasatosporales</taxon>
        <taxon>Streptomycetaceae</taxon>
        <taxon>Streptomyces</taxon>
        <taxon>Streptomyces aurantiacus group</taxon>
    </lineage>
</organism>
<dbReference type="SUPFAM" id="SSF110087">
    <property type="entry name" value="DR1885-like metal-binding protein"/>
    <property type="match status" value="1"/>
</dbReference>
<dbReference type="EMBL" id="FNAX01000003">
    <property type="protein sequence ID" value="SDE69011.1"/>
    <property type="molecule type" value="Genomic_DNA"/>
</dbReference>
<feature type="signal peptide" evidence="1">
    <location>
        <begin position="1"/>
        <end position="27"/>
    </location>
</feature>
<evidence type="ECO:0000256" key="1">
    <source>
        <dbReference type="SAM" id="SignalP"/>
    </source>
</evidence>
<evidence type="ECO:0000313" key="2">
    <source>
        <dbReference type="EMBL" id="SDE69011.1"/>
    </source>
</evidence>
<dbReference type="Gene3D" id="2.60.40.1890">
    <property type="entry name" value="PCu(A)C copper chaperone"/>
    <property type="match status" value="1"/>
</dbReference>
<feature type="chain" id="PRO_5039098287" description="Copper(I)-binding protein" evidence="1">
    <location>
        <begin position="28"/>
        <end position="166"/>
    </location>
</feature>
<dbReference type="PROSITE" id="PS51318">
    <property type="entry name" value="TAT"/>
    <property type="match status" value="1"/>
</dbReference>
<evidence type="ECO:0008006" key="4">
    <source>
        <dbReference type="Google" id="ProtNLM"/>
    </source>
</evidence>
<dbReference type="PANTHER" id="PTHR36302">
    <property type="entry name" value="BLR7088 PROTEIN"/>
    <property type="match status" value="1"/>
</dbReference>
<reference evidence="2 3" key="1">
    <citation type="submission" date="2016-10" db="EMBL/GenBank/DDBJ databases">
        <authorList>
            <person name="de Groot N.N."/>
        </authorList>
    </citation>
    <scope>NUCLEOTIDE SEQUENCE [LARGE SCALE GENOMIC DNA]</scope>
    <source>
        <strain evidence="2 3">CGMCC 4.1859</strain>
    </source>
</reference>
<dbReference type="InterPro" id="IPR058248">
    <property type="entry name" value="Lxx211020-like"/>
</dbReference>
<dbReference type="PROSITE" id="PS51257">
    <property type="entry name" value="PROKAR_LIPOPROTEIN"/>
    <property type="match status" value="1"/>
</dbReference>
<dbReference type="Pfam" id="PF04314">
    <property type="entry name" value="PCuAC"/>
    <property type="match status" value="1"/>
</dbReference>
<accession>A0A1G7EZB3</accession>
<evidence type="ECO:0000313" key="3">
    <source>
        <dbReference type="Proteomes" id="UP000198614"/>
    </source>
</evidence>
<dbReference type="InterPro" id="IPR036182">
    <property type="entry name" value="PCuAC_sf"/>
</dbReference>
<keyword evidence="1" id="KW-0732">Signal</keyword>
<dbReference type="InterPro" id="IPR006311">
    <property type="entry name" value="TAT_signal"/>
</dbReference>
<dbReference type="PANTHER" id="PTHR36302:SF1">
    <property type="entry name" value="COPPER CHAPERONE PCU(A)C"/>
    <property type="match status" value="1"/>
</dbReference>
<sequence length="166" mass="17140">MTRRFRPSRPSRRSLAVVAGAAVTALALTGCGGSEDSGPSASAKPELKVSGAYMPAPLSGDMATGFFTVTNSGGADTLTSVSSDAAADVTMHETKDGAMVEEDSFAVPADGRLAFASGGNHLMFEKLDHRPKEGDKVAVDLHFARSGTVEVEIPVKSATYVPKTGH</sequence>